<feature type="transmembrane region" description="Helical" evidence="7">
    <location>
        <begin position="21"/>
        <end position="39"/>
    </location>
</feature>
<keyword evidence="9" id="KW-1185">Reference proteome</keyword>
<dbReference type="Proteomes" id="UP000324760">
    <property type="component" value="Chromosome"/>
</dbReference>
<dbReference type="InterPro" id="IPR032808">
    <property type="entry name" value="DoxX"/>
</dbReference>
<feature type="transmembrane region" description="Helical" evidence="7">
    <location>
        <begin position="90"/>
        <end position="109"/>
    </location>
</feature>
<feature type="transmembrane region" description="Helical" evidence="7">
    <location>
        <begin position="166"/>
        <end position="185"/>
    </location>
</feature>
<evidence type="ECO:0000256" key="3">
    <source>
        <dbReference type="ARBA" id="ARBA00022475"/>
    </source>
</evidence>
<dbReference type="AlphaFoldDB" id="A0A5P1R8E3"/>
<dbReference type="PANTHER" id="PTHR33452:SF19">
    <property type="entry name" value="DOXX FAMILY PROTEIN"/>
    <property type="match status" value="1"/>
</dbReference>
<dbReference type="RefSeq" id="WP_138986624.1">
    <property type="nucleotide sequence ID" value="NZ_CP043869.1"/>
</dbReference>
<gene>
    <name evidence="8" type="ORF">F0U83_03920</name>
</gene>
<dbReference type="GO" id="GO:0005886">
    <property type="term" value="C:plasma membrane"/>
    <property type="evidence" value="ECO:0007669"/>
    <property type="project" value="UniProtKB-SubCell"/>
</dbReference>
<dbReference type="KEGG" id="ncu:F0U83_03920"/>
<proteinExistence type="inferred from homology"/>
<organism evidence="8 9">
    <name type="scientific">Neptunomonas concharum</name>
    <dbReference type="NCBI Taxonomy" id="1031538"/>
    <lineage>
        <taxon>Bacteria</taxon>
        <taxon>Pseudomonadati</taxon>
        <taxon>Pseudomonadota</taxon>
        <taxon>Gammaproteobacteria</taxon>
        <taxon>Oceanospirillales</taxon>
        <taxon>Oceanospirillaceae</taxon>
        <taxon>Neptunomonas</taxon>
    </lineage>
</organism>
<dbReference type="Pfam" id="PF07681">
    <property type="entry name" value="DoxX"/>
    <property type="match status" value="1"/>
</dbReference>
<evidence type="ECO:0000256" key="6">
    <source>
        <dbReference type="ARBA" id="ARBA00023136"/>
    </source>
</evidence>
<dbReference type="PANTHER" id="PTHR33452">
    <property type="entry name" value="OXIDOREDUCTASE CATD-RELATED"/>
    <property type="match status" value="1"/>
</dbReference>
<keyword evidence="5 7" id="KW-1133">Transmembrane helix</keyword>
<evidence type="ECO:0000256" key="1">
    <source>
        <dbReference type="ARBA" id="ARBA00004651"/>
    </source>
</evidence>
<accession>A0A5P1R8E3</accession>
<comment type="similarity">
    <text evidence="2">Belongs to the DoxX family.</text>
</comment>
<name>A0A5P1R8E3_9GAMM</name>
<keyword evidence="6 7" id="KW-0472">Membrane</keyword>
<evidence type="ECO:0000313" key="8">
    <source>
        <dbReference type="EMBL" id="QEQ95919.1"/>
    </source>
</evidence>
<dbReference type="OrthoDB" id="346004at2"/>
<protein>
    <submittedName>
        <fullName evidence="8">DoxX family protein</fullName>
    </submittedName>
</protein>
<comment type="subcellular location">
    <subcellularLocation>
        <location evidence="1">Cell membrane</location>
        <topology evidence="1">Multi-pass membrane protein</topology>
    </subcellularLocation>
</comment>
<feature type="transmembrane region" description="Helical" evidence="7">
    <location>
        <begin position="59"/>
        <end position="83"/>
    </location>
</feature>
<reference evidence="8 9" key="1">
    <citation type="journal article" date="2019" name="Biochem. Eng. J.">
        <title>Metabolic engineering of the marine bacteria Neptunomonas concharum for the production of acetoin and meso-2,3-butanediol from acetate.</title>
        <authorList>
            <person name="Li W."/>
            <person name="Pu N."/>
            <person name="Liu C.-X."/>
            <person name="Yuan Q.-P."/>
            <person name="Li Z.-J."/>
        </authorList>
    </citation>
    <scope>NUCLEOTIDE SEQUENCE [LARGE SCALE GENOMIC DNA]</scope>
    <source>
        <strain evidence="8 9">JCM17730</strain>
    </source>
</reference>
<keyword evidence="3" id="KW-1003">Cell membrane</keyword>
<evidence type="ECO:0000256" key="7">
    <source>
        <dbReference type="SAM" id="Phobius"/>
    </source>
</evidence>
<sequence length="198" mass="22490">MDVKKKRGRWRRVDLAHFSGLPPLLFRMILMMVFLQSGWYKIDNFAAVSDWFESSQYGLGMLGGSYLVGLLAGLELLAGACLLAGVATRVAILPMLLILLVSMFAFQWGNGWQWIAEPEAWLASDRVNESAKRMAAAQAILQTYGDYDWLVEKGHLVILNNGIEQSVIYISMLLSLAFTGGGRYVSFDYWFKRYWEDR</sequence>
<evidence type="ECO:0000256" key="5">
    <source>
        <dbReference type="ARBA" id="ARBA00022989"/>
    </source>
</evidence>
<keyword evidence="4 7" id="KW-0812">Transmembrane</keyword>
<dbReference type="EMBL" id="CP043869">
    <property type="protein sequence ID" value="QEQ95919.1"/>
    <property type="molecule type" value="Genomic_DNA"/>
</dbReference>
<evidence type="ECO:0000256" key="4">
    <source>
        <dbReference type="ARBA" id="ARBA00022692"/>
    </source>
</evidence>
<evidence type="ECO:0000313" key="9">
    <source>
        <dbReference type="Proteomes" id="UP000324760"/>
    </source>
</evidence>
<evidence type="ECO:0000256" key="2">
    <source>
        <dbReference type="ARBA" id="ARBA00006679"/>
    </source>
</evidence>
<dbReference type="InterPro" id="IPR051907">
    <property type="entry name" value="DoxX-like_oxidoreductase"/>
</dbReference>